<evidence type="ECO:0000256" key="1">
    <source>
        <dbReference type="ARBA" id="ARBA00004496"/>
    </source>
</evidence>
<evidence type="ECO:0000256" key="2">
    <source>
        <dbReference type="ARBA" id="ARBA00022490"/>
    </source>
</evidence>
<dbReference type="PANTHER" id="PTHR45418">
    <property type="entry name" value="CANCER/TESTIS ANTIGEN 55"/>
    <property type="match status" value="1"/>
</dbReference>
<comment type="caution">
    <text evidence="4">The sequence shown here is derived from an EMBL/GenBank/DDBJ whole genome shotgun (WGS) entry which is preliminary data.</text>
</comment>
<evidence type="ECO:0000313" key="5">
    <source>
        <dbReference type="Proteomes" id="UP001642360"/>
    </source>
</evidence>
<dbReference type="PANTHER" id="PTHR45418:SF1">
    <property type="entry name" value="CANCER_TESTIS ANTIGEN 55"/>
    <property type="match status" value="1"/>
</dbReference>
<proteinExistence type="predicted"/>
<feature type="region of interest" description="Disordered" evidence="3">
    <location>
        <begin position="37"/>
        <end position="70"/>
    </location>
</feature>
<feature type="compositionally biased region" description="Polar residues" evidence="3">
    <location>
        <begin position="45"/>
        <end position="58"/>
    </location>
</feature>
<comment type="subcellular location">
    <subcellularLocation>
        <location evidence="1">Cytoplasm</location>
    </subcellularLocation>
</comment>
<keyword evidence="5" id="KW-1185">Reference proteome</keyword>
<keyword evidence="2" id="KW-0963">Cytoplasm</keyword>
<dbReference type="GO" id="GO:0005737">
    <property type="term" value="C:cytoplasm"/>
    <property type="evidence" value="ECO:0007669"/>
    <property type="project" value="UniProtKB-SubCell"/>
</dbReference>
<accession>A0ABC8V4N4</accession>
<dbReference type="EMBL" id="CAUOFW020010368">
    <property type="protein sequence ID" value="CAK9188219.1"/>
    <property type="molecule type" value="Genomic_DNA"/>
</dbReference>
<dbReference type="Gene3D" id="3.40.50.300">
    <property type="entry name" value="P-loop containing nucleotide triphosphate hydrolases"/>
    <property type="match status" value="1"/>
</dbReference>
<organism evidence="4 5">
    <name type="scientific">Ilex paraguariensis</name>
    <name type="common">yerba mate</name>
    <dbReference type="NCBI Taxonomy" id="185542"/>
    <lineage>
        <taxon>Eukaryota</taxon>
        <taxon>Viridiplantae</taxon>
        <taxon>Streptophyta</taxon>
        <taxon>Embryophyta</taxon>
        <taxon>Tracheophyta</taxon>
        <taxon>Spermatophyta</taxon>
        <taxon>Magnoliopsida</taxon>
        <taxon>eudicotyledons</taxon>
        <taxon>Gunneridae</taxon>
        <taxon>Pentapetalae</taxon>
        <taxon>asterids</taxon>
        <taxon>campanulids</taxon>
        <taxon>Aquifoliales</taxon>
        <taxon>Aquifoliaceae</taxon>
        <taxon>Ilex</taxon>
    </lineage>
</organism>
<reference evidence="4 5" key="1">
    <citation type="submission" date="2024-02" db="EMBL/GenBank/DDBJ databases">
        <authorList>
            <person name="Vignale AGUSTIN F."/>
            <person name="Sosa J E."/>
            <person name="Modenutti C."/>
        </authorList>
    </citation>
    <scope>NUCLEOTIDE SEQUENCE [LARGE SCALE GENOMIC DNA]</scope>
</reference>
<evidence type="ECO:0000313" key="4">
    <source>
        <dbReference type="EMBL" id="CAK9188219.1"/>
    </source>
</evidence>
<dbReference type="InterPro" id="IPR027417">
    <property type="entry name" value="P-loop_NTPase"/>
</dbReference>
<dbReference type="AlphaFoldDB" id="A0ABC8V4N4"/>
<evidence type="ECO:0000256" key="3">
    <source>
        <dbReference type="SAM" id="MobiDB-lite"/>
    </source>
</evidence>
<protein>
    <submittedName>
        <fullName evidence="4">Uncharacterized protein</fullName>
    </submittedName>
</protein>
<dbReference type="Proteomes" id="UP001642360">
    <property type="component" value="Unassembled WGS sequence"/>
</dbReference>
<gene>
    <name evidence="4" type="ORF">ILEXP_LOCUS58872</name>
</gene>
<name>A0ABC8V4N4_9AQUA</name>
<sequence>MDKEKMILTVIMKVCPETKVEIETLLIIMLTKKTSSFPKPPPLSNKPTVSLASSNPKNDQTHTKYIQKGSSPTHVIPENIKELIKEDIVPGVSRSPCLRRPTRITIMLCFMPRITTLSLKTQIPESDMFRANAAFRELDGVPFDILPSCLYEGECFSCPPRVEISKYKVILSTFMSSFRLHDVGIVAGHFSHIFLVDASSATEPETLVTLANLANENTVVVVIGAPRNHSGWVRSTIARYNGLLCSFFERLRQSELYNGLDPKFVTQLQERGEPHRSFSFL</sequence>